<keyword evidence="4" id="KW-0493">Microtubule</keyword>
<accession>A0A7S2WNL7</accession>
<dbReference type="AlphaFoldDB" id="A0A7S2WNL7"/>
<gene>
    <name evidence="7" type="ORF">EANT1437_LOCUS14612</name>
</gene>
<dbReference type="InterPro" id="IPR001752">
    <property type="entry name" value="Kinesin_motor_dom"/>
</dbReference>
<dbReference type="GO" id="GO:0016887">
    <property type="term" value="F:ATP hydrolysis activity"/>
    <property type="evidence" value="ECO:0007669"/>
    <property type="project" value="TreeGrafter"/>
</dbReference>
<evidence type="ECO:0000259" key="6">
    <source>
        <dbReference type="PROSITE" id="PS50067"/>
    </source>
</evidence>
<dbReference type="PANTHER" id="PTHR24115">
    <property type="entry name" value="KINESIN-RELATED"/>
    <property type="match status" value="1"/>
</dbReference>
<dbReference type="GO" id="GO:0007018">
    <property type="term" value="P:microtubule-based movement"/>
    <property type="evidence" value="ECO:0007669"/>
    <property type="project" value="InterPro"/>
</dbReference>
<keyword evidence="3 4" id="KW-0505">Motor protein</keyword>
<protein>
    <recommendedName>
        <fullName evidence="4">Kinesin-like protein</fullName>
    </recommendedName>
</protein>
<dbReference type="InterPro" id="IPR027640">
    <property type="entry name" value="Kinesin-like_fam"/>
</dbReference>
<evidence type="ECO:0000256" key="2">
    <source>
        <dbReference type="ARBA" id="ARBA00022840"/>
    </source>
</evidence>
<dbReference type="InterPro" id="IPR027417">
    <property type="entry name" value="P-loop_NTPase"/>
</dbReference>
<dbReference type="GO" id="GO:0008017">
    <property type="term" value="F:microtubule binding"/>
    <property type="evidence" value="ECO:0007669"/>
    <property type="project" value="InterPro"/>
</dbReference>
<dbReference type="InterPro" id="IPR019821">
    <property type="entry name" value="Kinesin_motor_CS"/>
</dbReference>
<evidence type="ECO:0000313" key="7">
    <source>
        <dbReference type="EMBL" id="CAD9698553.1"/>
    </source>
</evidence>
<dbReference type="GO" id="GO:0003777">
    <property type="term" value="F:microtubule motor activity"/>
    <property type="evidence" value="ECO:0007669"/>
    <property type="project" value="InterPro"/>
</dbReference>
<dbReference type="Gene3D" id="3.40.850.10">
    <property type="entry name" value="Kinesin motor domain"/>
    <property type="match status" value="1"/>
</dbReference>
<dbReference type="SUPFAM" id="SSF47769">
    <property type="entry name" value="SAM/Pointed domain"/>
    <property type="match status" value="1"/>
</dbReference>
<comment type="similarity">
    <text evidence="3 4">Belongs to the TRAFAC class myosin-kinesin ATPase superfamily. Kinesin family.</text>
</comment>
<dbReference type="InterPro" id="IPR036961">
    <property type="entry name" value="Kinesin_motor_dom_sf"/>
</dbReference>
<evidence type="ECO:0000256" key="4">
    <source>
        <dbReference type="RuleBase" id="RU000394"/>
    </source>
</evidence>
<feature type="domain" description="Kinesin motor" evidence="6">
    <location>
        <begin position="142"/>
        <end position="500"/>
    </location>
</feature>
<dbReference type="InterPro" id="IPR013761">
    <property type="entry name" value="SAM/pointed_sf"/>
</dbReference>
<feature type="compositionally biased region" description="Polar residues" evidence="5">
    <location>
        <begin position="76"/>
        <end position="91"/>
    </location>
</feature>
<organism evidence="7">
    <name type="scientific">Eucampia antarctica</name>
    <dbReference type="NCBI Taxonomy" id="49252"/>
    <lineage>
        <taxon>Eukaryota</taxon>
        <taxon>Sar</taxon>
        <taxon>Stramenopiles</taxon>
        <taxon>Ochrophyta</taxon>
        <taxon>Bacillariophyta</taxon>
        <taxon>Mediophyceae</taxon>
        <taxon>Biddulphiophycidae</taxon>
        <taxon>Hemiaulales</taxon>
        <taxon>Hemiaulaceae</taxon>
        <taxon>Eucampia</taxon>
    </lineage>
</organism>
<sequence length="648" mass="71346">MSSAMEVVSPTDILSQDSACWRETFTDYYKTNAPTRVSMVNDKMMSKWDGKYEILMANLVKKYGILGSPIEPQPQPKQSIDQPQQSRSVRSTSRKPKTIAELSSKFQSLIAKATPTLGSRQNDINIVESKASNSDNGLETSTFTVCTRVRPLLGHELSAESDAFVAVVPGQRITTKNDSKSHSYTEELLLHAPKISIRGIPKLESTSHLFDYTFGPDSTNQEIYDLACAPLVKRALNGQIGVIFAYGQTGSGKTHTMSGILDILSSSDIFTDSTDNDNDLTFSYIEMLGRNIKDCLPELVEPTTINNADADNDNDNQVKDVQIGEVLNGAVLIRNMSTHTVTDVDQLTSLIKRANSTRATAMTAKNDSSSRSHGIAIFKVKNRKTAVQGTLYVIDLAGSESAKDSKDHVKDRMNETKEINSSLMVLKECIRARTTAATPGNGQIHVPYRRNKLTLLMKDVFDIGCSRLCSTVIIAACSPLASDIDHTSGTVKYAAPLRVALAAGGKSNKQNNQLEVDVNDPALWSSDAIVTWVKSVVVSESIDAKLFVNGLTGVQFCALPENEFYARAQAQLGDDNDKVKEGMMMEIAKSLYLGMWTLIVDAKTRKRRPDGSIITPEQEEEERKQLEISTIEKAKVWLEREKHMRGKA</sequence>
<feature type="region of interest" description="Disordered" evidence="5">
    <location>
        <begin position="68"/>
        <end position="97"/>
    </location>
</feature>
<dbReference type="PANTHER" id="PTHR24115:SF799">
    <property type="entry name" value="KINESIN-LIKE PROTEIN"/>
    <property type="match status" value="1"/>
</dbReference>
<dbReference type="EMBL" id="HBHI01028548">
    <property type="protein sequence ID" value="CAD9698553.1"/>
    <property type="molecule type" value="Transcribed_RNA"/>
</dbReference>
<feature type="binding site" evidence="3">
    <location>
        <begin position="247"/>
        <end position="254"/>
    </location>
    <ligand>
        <name>ATP</name>
        <dbReference type="ChEBI" id="CHEBI:30616"/>
    </ligand>
</feature>
<dbReference type="PROSITE" id="PS50067">
    <property type="entry name" value="KINESIN_MOTOR_2"/>
    <property type="match status" value="1"/>
</dbReference>
<evidence type="ECO:0000256" key="1">
    <source>
        <dbReference type="ARBA" id="ARBA00022741"/>
    </source>
</evidence>
<reference evidence="7" key="1">
    <citation type="submission" date="2021-01" db="EMBL/GenBank/DDBJ databases">
        <authorList>
            <person name="Corre E."/>
            <person name="Pelletier E."/>
            <person name="Niang G."/>
            <person name="Scheremetjew M."/>
            <person name="Finn R."/>
            <person name="Kale V."/>
            <person name="Holt S."/>
            <person name="Cochrane G."/>
            <person name="Meng A."/>
            <person name="Brown T."/>
            <person name="Cohen L."/>
        </authorList>
    </citation>
    <scope>NUCLEOTIDE SEQUENCE</scope>
    <source>
        <strain evidence="7">CCMP1452</strain>
    </source>
</reference>
<dbReference type="GO" id="GO:0005524">
    <property type="term" value="F:ATP binding"/>
    <property type="evidence" value="ECO:0007669"/>
    <property type="project" value="UniProtKB-UniRule"/>
</dbReference>
<dbReference type="PRINTS" id="PR00380">
    <property type="entry name" value="KINESINHEAVY"/>
</dbReference>
<dbReference type="PROSITE" id="PS00411">
    <property type="entry name" value="KINESIN_MOTOR_1"/>
    <property type="match status" value="1"/>
</dbReference>
<keyword evidence="1 3" id="KW-0547">Nucleotide-binding</keyword>
<evidence type="ECO:0000256" key="3">
    <source>
        <dbReference type="PROSITE-ProRule" id="PRU00283"/>
    </source>
</evidence>
<dbReference type="SUPFAM" id="SSF52540">
    <property type="entry name" value="P-loop containing nucleoside triphosphate hydrolases"/>
    <property type="match status" value="1"/>
</dbReference>
<dbReference type="GO" id="GO:0005871">
    <property type="term" value="C:kinesin complex"/>
    <property type="evidence" value="ECO:0007669"/>
    <property type="project" value="TreeGrafter"/>
</dbReference>
<keyword evidence="2 3" id="KW-0067">ATP-binding</keyword>
<evidence type="ECO:0000256" key="5">
    <source>
        <dbReference type="SAM" id="MobiDB-lite"/>
    </source>
</evidence>
<proteinExistence type="inferred from homology"/>
<name>A0A7S2WNL7_9STRA</name>
<dbReference type="Pfam" id="PF00225">
    <property type="entry name" value="Kinesin"/>
    <property type="match status" value="1"/>
</dbReference>
<dbReference type="GO" id="GO:0005874">
    <property type="term" value="C:microtubule"/>
    <property type="evidence" value="ECO:0007669"/>
    <property type="project" value="UniProtKB-KW"/>
</dbReference>
<dbReference type="SMART" id="SM00129">
    <property type="entry name" value="KISc"/>
    <property type="match status" value="1"/>
</dbReference>